<organism evidence="2 3">
    <name type="scientific">Dictyobacter halimunensis</name>
    <dbReference type="NCBI Taxonomy" id="3026934"/>
    <lineage>
        <taxon>Bacteria</taxon>
        <taxon>Bacillati</taxon>
        <taxon>Chloroflexota</taxon>
        <taxon>Ktedonobacteria</taxon>
        <taxon>Ktedonobacterales</taxon>
        <taxon>Dictyobacteraceae</taxon>
        <taxon>Dictyobacter</taxon>
    </lineage>
</organism>
<evidence type="ECO:0000256" key="1">
    <source>
        <dbReference type="SAM" id="MobiDB-lite"/>
    </source>
</evidence>
<name>A0ABQ6FZD3_9CHLR</name>
<dbReference type="Proteomes" id="UP001344906">
    <property type="component" value="Unassembled WGS sequence"/>
</dbReference>
<sequence>MASGVYLYTEPGRRPHVGGRIFQSKPEIIVQETGTVQNGEPPMPSTYPPGFERRDLIKEK</sequence>
<accession>A0ABQ6FZD3</accession>
<feature type="region of interest" description="Disordered" evidence="1">
    <location>
        <begin position="34"/>
        <end position="60"/>
    </location>
</feature>
<protein>
    <recommendedName>
        <fullName evidence="4">YjzC family protein</fullName>
    </recommendedName>
</protein>
<reference evidence="2 3" key="1">
    <citation type="submission" date="2023-02" db="EMBL/GenBank/DDBJ databases">
        <title>Dictyobacter halimunensis sp. nov., a new member of the class Ktedonobacteria from forest soil in a geothermal area.</title>
        <authorList>
            <person name="Rachmania M.K."/>
            <person name="Ningsih F."/>
            <person name="Sakai Y."/>
            <person name="Yabe S."/>
            <person name="Yokota A."/>
            <person name="Sjamsuridzal W."/>
        </authorList>
    </citation>
    <scope>NUCLEOTIDE SEQUENCE [LARGE SCALE GENOMIC DNA]</scope>
    <source>
        <strain evidence="2 3">S3.2.2.5</strain>
    </source>
</reference>
<gene>
    <name evidence="2" type="ORF">KDH_45860</name>
</gene>
<comment type="caution">
    <text evidence="2">The sequence shown here is derived from an EMBL/GenBank/DDBJ whole genome shotgun (WGS) entry which is preliminary data.</text>
</comment>
<proteinExistence type="predicted"/>
<evidence type="ECO:0008006" key="4">
    <source>
        <dbReference type="Google" id="ProtNLM"/>
    </source>
</evidence>
<feature type="compositionally biased region" description="Basic and acidic residues" evidence="1">
    <location>
        <begin position="51"/>
        <end position="60"/>
    </location>
</feature>
<dbReference type="EMBL" id="BSRI01000002">
    <property type="protein sequence ID" value="GLV57750.1"/>
    <property type="molecule type" value="Genomic_DNA"/>
</dbReference>
<keyword evidence="3" id="KW-1185">Reference proteome</keyword>
<evidence type="ECO:0000313" key="2">
    <source>
        <dbReference type="EMBL" id="GLV57750.1"/>
    </source>
</evidence>
<evidence type="ECO:0000313" key="3">
    <source>
        <dbReference type="Proteomes" id="UP001344906"/>
    </source>
</evidence>